<keyword evidence="1" id="KW-0521">NADP</keyword>
<dbReference type="Pfam" id="PF00107">
    <property type="entry name" value="ADH_zinc_N"/>
    <property type="match status" value="1"/>
</dbReference>
<dbReference type="OrthoDB" id="48317at2759"/>
<accession>A0A9P5ZIS5</accession>
<gene>
    <name evidence="4" type="ORF">BDN71DRAFT_1531812</name>
</gene>
<dbReference type="SMART" id="SM00829">
    <property type="entry name" value="PKS_ER"/>
    <property type="match status" value="1"/>
</dbReference>
<evidence type="ECO:0000256" key="1">
    <source>
        <dbReference type="ARBA" id="ARBA00022857"/>
    </source>
</evidence>
<keyword evidence="2" id="KW-0560">Oxidoreductase</keyword>
<dbReference type="PANTHER" id="PTHR48106">
    <property type="entry name" value="QUINONE OXIDOREDUCTASE PIG3-RELATED"/>
    <property type="match status" value="1"/>
</dbReference>
<feature type="domain" description="Enoyl reductase (ER)" evidence="3">
    <location>
        <begin position="14"/>
        <end position="317"/>
    </location>
</feature>
<dbReference type="GO" id="GO:0035925">
    <property type="term" value="F:mRNA 3'-UTR AU-rich region binding"/>
    <property type="evidence" value="ECO:0007669"/>
    <property type="project" value="TreeGrafter"/>
</dbReference>
<evidence type="ECO:0000256" key="2">
    <source>
        <dbReference type="ARBA" id="ARBA00023002"/>
    </source>
</evidence>
<dbReference type="AlphaFoldDB" id="A0A9P5ZIS5"/>
<dbReference type="InterPro" id="IPR013149">
    <property type="entry name" value="ADH-like_C"/>
</dbReference>
<evidence type="ECO:0000313" key="5">
    <source>
        <dbReference type="Proteomes" id="UP000807025"/>
    </source>
</evidence>
<reference evidence="4" key="1">
    <citation type="submission" date="2020-11" db="EMBL/GenBank/DDBJ databases">
        <authorList>
            <consortium name="DOE Joint Genome Institute"/>
            <person name="Ahrendt S."/>
            <person name="Riley R."/>
            <person name="Andreopoulos W."/>
            <person name="Labutti K."/>
            <person name="Pangilinan J."/>
            <person name="Ruiz-Duenas F.J."/>
            <person name="Barrasa J.M."/>
            <person name="Sanchez-Garcia M."/>
            <person name="Camarero S."/>
            <person name="Miyauchi S."/>
            <person name="Serrano A."/>
            <person name="Linde D."/>
            <person name="Babiker R."/>
            <person name="Drula E."/>
            <person name="Ayuso-Fernandez I."/>
            <person name="Pacheco R."/>
            <person name="Padilla G."/>
            <person name="Ferreira P."/>
            <person name="Barriuso J."/>
            <person name="Kellner H."/>
            <person name="Castanera R."/>
            <person name="Alfaro M."/>
            <person name="Ramirez L."/>
            <person name="Pisabarro A.G."/>
            <person name="Kuo A."/>
            <person name="Tritt A."/>
            <person name="Lipzen A."/>
            <person name="He G."/>
            <person name="Yan M."/>
            <person name="Ng V."/>
            <person name="Cullen D."/>
            <person name="Martin F."/>
            <person name="Rosso M.-N."/>
            <person name="Henrissat B."/>
            <person name="Hibbett D."/>
            <person name="Martinez A.T."/>
            <person name="Grigoriev I.V."/>
        </authorList>
    </citation>
    <scope>NUCLEOTIDE SEQUENCE</scope>
    <source>
        <strain evidence="4">ATCC 90797</strain>
    </source>
</reference>
<sequence length="320" mass="34842">MPIPTNVDYYIKRGIEVIEKTTVKLDDNPSHIIVEYCGVNFIDIYHRQGVFPLKGFPAVLGKEAAGTVVRLSSASGVMENEDYQKRGYKVGDIVTVDFVLAGAFATYVSLPFKTVYRVGSSVDSLTAAASLVQGLAARGDTILIHTVAGGLGLLFTRLAKHREKATLAKSHGADHVILYKSKDTVTRVVEITNGEGVNAIFDGLPLIAIVFRFDNNFKMIRGKGTIVVVGNASGLPAPFPVLKLIEEHHYSVTNVSVMNNYLFMLLETLNYGNMLFSLIAQGVIRLNVVKELPFTADGVKQVQEDLAGGITTRKLVIKVE</sequence>
<dbReference type="SUPFAM" id="SSF50129">
    <property type="entry name" value="GroES-like"/>
    <property type="match status" value="1"/>
</dbReference>
<dbReference type="GO" id="GO:0070402">
    <property type="term" value="F:NADPH binding"/>
    <property type="evidence" value="ECO:0007669"/>
    <property type="project" value="TreeGrafter"/>
</dbReference>
<dbReference type="Gene3D" id="3.40.50.720">
    <property type="entry name" value="NAD(P)-binding Rossmann-like Domain"/>
    <property type="match status" value="1"/>
</dbReference>
<dbReference type="InterPro" id="IPR036291">
    <property type="entry name" value="NAD(P)-bd_dom_sf"/>
</dbReference>
<dbReference type="InterPro" id="IPR013154">
    <property type="entry name" value="ADH-like_N"/>
</dbReference>
<dbReference type="EMBL" id="MU154686">
    <property type="protein sequence ID" value="KAF9489027.1"/>
    <property type="molecule type" value="Genomic_DNA"/>
</dbReference>
<organism evidence="4 5">
    <name type="scientific">Pleurotus eryngii</name>
    <name type="common">Boletus of the steppes</name>
    <dbReference type="NCBI Taxonomy" id="5323"/>
    <lineage>
        <taxon>Eukaryota</taxon>
        <taxon>Fungi</taxon>
        <taxon>Dikarya</taxon>
        <taxon>Basidiomycota</taxon>
        <taxon>Agaricomycotina</taxon>
        <taxon>Agaricomycetes</taxon>
        <taxon>Agaricomycetidae</taxon>
        <taxon>Agaricales</taxon>
        <taxon>Pleurotineae</taxon>
        <taxon>Pleurotaceae</taxon>
        <taxon>Pleurotus</taxon>
    </lineage>
</organism>
<keyword evidence="5" id="KW-1185">Reference proteome</keyword>
<dbReference type="PANTHER" id="PTHR48106:SF13">
    <property type="entry name" value="QUINONE OXIDOREDUCTASE-RELATED"/>
    <property type="match status" value="1"/>
</dbReference>
<dbReference type="Pfam" id="PF08240">
    <property type="entry name" value="ADH_N"/>
    <property type="match status" value="1"/>
</dbReference>
<dbReference type="SUPFAM" id="SSF51735">
    <property type="entry name" value="NAD(P)-binding Rossmann-fold domains"/>
    <property type="match status" value="1"/>
</dbReference>
<name>A0A9P5ZIS5_PLEER</name>
<proteinExistence type="predicted"/>
<evidence type="ECO:0000313" key="4">
    <source>
        <dbReference type="EMBL" id="KAF9489027.1"/>
    </source>
</evidence>
<evidence type="ECO:0000259" key="3">
    <source>
        <dbReference type="SMART" id="SM00829"/>
    </source>
</evidence>
<dbReference type="Gene3D" id="3.90.180.10">
    <property type="entry name" value="Medium-chain alcohol dehydrogenases, catalytic domain"/>
    <property type="match status" value="1"/>
</dbReference>
<protein>
    <submittedName>
        <fullName evidence="4">NAD(P)-binding protein</fullName>
    </submittedName>
</protein>
<dbReference type="Proteomes" id="UP000807025">
    <property type="component" value="Unassembled WGS sequence"/>
</dbReference>
<dbReference type="InterPro" id="IPR011032">
    <property type="entry name" value="GroES-like_sf"/>
</dbReference>
<dbReference type="GO" id="GO:0005829">
    <property type="term" value="C:cytosol"/>
    <property type="evidence" value="ECO:0007669"/>
    <property type="project" value="TreeGrafter"/>
</dbReference>
<dbReference type="InterPro" id="IPR020843">
    <property type="entry name" value="ER"/>
</dbReference>
<comment type="caution">
    <text evidence="4">The sequence shown here is derived from an EMBL/GenBank/DDBJ whole genome shotgun (WGS) entry which is preliminary data.</text>
</comment>
<dbReference type="GO" id="GO:0003960">
    <property type="term" value="F:quinone reductase (NADPH) activity"/>
    <property type="evidence" value="ECO:0007669"/>
    <property type="project" value="TreeGrafter"/>
</dbReference>